<evidence type="ECO:0000256" key="1">
    <source>
        <dbReference type="SAM" id="MobiDB-lite"/>
    </source>
</evidence>
<evidence type="ECO:0000313" key="3">
    <source>
        <dbReference type="EMBL" id="KAJ3486278.1"/>
    </source>
</evidence>
<keyword evidence="2" id="KW-0812">Transmembrane</keyword>
<protein>
    <submittedName>
        <fullName evidence="3">Uncharacterized protein</fullName>
    </submittedName>
</protein>
<sequence length="198" mass="21033">MTEGRLPATSMSGGNVTEHVEALAVGIASGVAGLVFITMLSIFILRRRRHFAPQKKEISVGPSFALCSEDTSVKPFRNTPPHVRAPNLQADDAAVAIEDGSESYSLVVNVSENITDSVPGADAQHQPNQPSPSLAKNENEDSNLLAGNVDKPRSANTKVPVVGGGTRAVLRQYSDSGIRFEPPSPVEFIDLPPAYTQS</sequence>
<dbReference type="Proteomes" id="UP001212997">
    <property type="component" value="Unassembled WGS sequence"/>
</dbReference>
<gene>
    <name evidence="3" type="ORF">NLI96_g4359</name>
</gene>
<comment type="caution">
    <text evidence="3">The sequence shown here is derived from an EMBL/GenBank/DDBJ whole genome shotgun (WGS) entry which is preliminary data.</text>
</comment>
<accession>A0AAD5V561</accession>
<feature type="transmembrane region" description="Helical" evidence="2">
    <location>
        <begin position="20"/>
        <end position="45"/>
    </location>
</feature>
<keyword evidence="2" id="KW-0472">Membrane</keyword>
<reference evidence="3" key="1">
    <citation type="submission" date="2022-07" db="EMBL/GenBank/DDBJ databases">
        <title>Genome Sequence of Physisporinus lineatus.</title>
        <authorList>
            <person name="Buettner E."/>
        </authorList>
    </citation>
    <scope>NUCLEOTIDE SEQUENCE</scope>
    <source>
        <strain evidence="3">VT162</strain>
    </source>
</reference>
<evidence type="ECO:0000313" key="4">
    <source>
        <dbReference type="Proteomes" id="UP001212997"/>
    </source>
</evidence>
<name>A0AAD5V561_9APHY</name>
<dbReference type="AlphaFoldDB" id="A0AAD5V561"/>
<keyword evidence="4" id="KW-1185">Reference proteome</keyword>
<organism evidence="3 4">
    <name type="scientific">Meripilus lineatus</name>
    <dbReference type="NCBI Taxonomy" id="2056292"/>
    <lineage>
        <taxon>Eukaryota</taxon>
        <taxon>Fungi</taxon>
        <taxon>Dikarya</taxon>
        <taxon>Basidiomycota</taxon>
        <taxon>Agaricomycotina</taxon>
        <taxon>Agaricomycetes</taxon>
        <taxon>Polyporales</taxon>
        <taxon>Meripilaceae</taxon>
        <taxon>Meripilus</taxon>
    </lineage>
</organism>
<feature type="compositionally biased region" description="Polar residues" evidence="1">
    <location>
        <begin position="125"/>
        <end position="136"/>
    </location>
</feature>
<proteinExistence type="predicted"/>
<dbReference type="EMBL" id="JANAWD010000126">
    <property type="protein sequence ID" value="KAJ3486278.1"/>
    <property type="molecule type" value="Genomic_DNA"/>
</dbReference>
<evidence type="ECO:0000256" key="2">
    <source>
        <dbReference type="SAM" id="Phobius"/>
    </source>
</evidence>
<keyword evidence="2" id="KW-1133">Transmembrane helix</keyword>
<feature type="region of interest" description="Disordered" evidence="1">
    <location>
        <begin position="117"/>
        <end position="165"/>
    </location>
</feature>